<reference evidence="3" key="1">
    <citation type="submission" date="2010-08" db="EMBL/GenBank/DDBJ databases">
        <authorList>
            <consortium name="Caenorhabditis japonica Sequencing Consortium"/>
            <person name="Wilson R.K."/>
        </authorList>
    </citation>
    <scope>NUCLEOTIDE SEQUENCE [LARGE SCALE GENOMIC DNA]</scope>
    <source>
        <strain evidence="3">DF5081</strain>
    </source>
</reference>
<feature type="compositionally biased region" description="Basic and acidic residues" evidence="1">
    <location>
        <begin position="1"/>
        <end position="10"/>
    </location>
</feature>
<proteinExistence type="predicted"/>
<accession>A0A8R1IYX8</accession>
<feature type="region of interest" description="Disordered" evidence="1">
    <location>
        <begin position="1"/>
        <end position="26"/>
    </location>
</feature>
<name>A0A8R1IYX8_CAEJA</name>
<protein>
    <submittedName>
        <fullName evidence="2">Uncharacterized protein</fullName>
    </submittedName>
</protein>
<feature type="region of interest" description="Disordered" evidence="1">
    <location>
        <begin position="107"/>
        <end position="176"/>
    </location>
</feature>
<dbReference type="EnsemblMetazoa" id="CJA41166.1">
    <property type="protein sequence ID" value="CJA41166.1"/>
    <property type="gene ID" value="WBGene00217014"/>
</dbReference>
<dbReference type="Proteomes" id="UP000005237">
    <property type="component" value="Unassembled WGS sequence"/>
</dbReference>
<reference evidence="2" key="2">
    <citation type="submission" date="2022-06" db="UniProtKB">
        <authorList>
            <consortium name="EnsemblMetazoa"/>
        </authorList>
    </citation>
    <scope>IDENTIFICATION</scope>
    <source>
        <strain evidence="2">DF5081</strain>
    </source>
</reference>
<evidence type="ECO:0000313" key="2">
    <source>
        <dbReference type="EnsemblMetazoa" id="CJA41166.1"/>
    </source>
</evidence>
<sequence>MSRSRNEQKADPPAPHIPVSTSTTPTLAHRPLAQMAPGSLRSPPFCMPPLDMLYPGNLPLEMLAAQWQMASLFPAFMPMGGGGGDATALLGKQLLLKESTSQVVVAAEEEASSAEDVTSSSSSVAAPVAERSTPKSKSDETSATEKSATPVAPREKVVISPPKKGGFDVLDLLAKP</sequence>
<evidence type="ECO:0000256" key="1">
    <source>
        <dbReference type="SAM" id="MobiDB-lite"/>
    </source>
</evidence>
<feature type="compositionally biased region" description="Low complexity" evidence="1">
    <location>
        <begin position="114"/>
        <end position="131"/>
    </location>
</feature>
<keyword evidence="3" id="KW-1185">Reference proteome</keyword>
<dbReference type="AlphaFoldDB" id="A0A8R1IYX8"/>
<organism evidence="2 3">
    <name type="scientific">Caenorhabditis japonica</name>
    <dbReference type="NCBI Taxonomy" id="281687"/>
    <lineage>
        <taxon>Eukaryota</taxon>
        <taxon>Metazoa</taxon>
        <taxon>Ecdysozoa</taxon>
        <taxon>Nematoda</taxon>
        <taxon>Chromadorea</taxon>
        <taxon>Rhabditida</taxon>
        <taxon>Rhabditina</taxon>
        <taxon>Rhabditomorpha</taxon>
        <taxon>Rhabditoidea</taxon>
        <taxon>Rhabditidae</taxon>
        <taxon>Peloderinae</taxon>
        <taxon>Caenorhabditis</taxon>
    </lineage>
</organism>
<evidence type="ECO:0000313" key="3">
    <source>
        <dbReference type="Proteomes" id="UP000005237"/>
    </source>
</evidence>